<name>A0A543JFZ2_9PSEU</name>
<keyword evidence="2" id="KW-1185">Reference proteome</keyword>
<sequence>MSVLLDGADDVVVTRALLAAHRPAAGRITVHPTPSATGANSLAYDVLAALGRPVTRLGEEKISGIVPAWQAIAAWVAADEVEQVTVLRAQRRVPGGHRPRTGCRPRHAAA</sequence>
<dbReference type="Proteomes" id="UP000316628">
    <property type="component" value="Unassembled WGS sequence"/>
</dbReference>
<reference evidence="1 2" key="1">
    <citation type="submission" date="2019-06" db="EMBL/GenBank/DDBJ databases">
        <title>Sequencing the genomes of 1000 actinobacteria strains.</title>
        <authorList>
            <person name="Klenk H.-P."/>
        </authorList>
    </citation>
    <scope>NUCLEOTIDE SEQUENCE [LARGE SCALE GENOMIC DNA]</scope>
    <source>
        <strain evidence="1 2">DSM 45456</strain>
    </source>
</reference>
<dbReference type="RefSeq" id="WP_141979681.1">
    <property type="nucleotide sequence ID" value="NZ_VFPP01000001.1"/>
</dbReference>
<evidence type="ECO:0000313" key="1">
    <source>
        <dbReference type="EMBL" id="TQM81763.1"/>
    </source>
</evidence>
<proteinExistence type="predicted"/>
<evidence type="ECO:0000313" key="2">
    <source>
        <dbReference type="Proteomes" id="UP000316628"/>
    </source>
</evidence>
<dbReference type="EMBL" id="VFPP01000001">
    <property type="protein sequence ID" value="TQM81763.1"/>
    <property type="molecule type" value="Genomic_DNA"/>
</dbReference>
<dbReference type="AlphaFoldDB" id="A0A543JFZ2"/>
<comment type="caution">
    <text evidence="1">The sequence shown here is derived from an EMBL/GenBank/DDBJ whole genome shotgun (WGS) entry which is preliminary data.</text>
</comment>
<organism evidence="1 2">
    <name type="scientific">Saccharothrix saharensis</name>
    <dbReference type="NCBI Taxonomy" id="571190"/>
    <lineage>
        <taxon>Bacteria</taxon>
        <taxon>Bacillati</taxon>
        <taxon>Actinomycetota</taxon>
        <taxon>Actinomycetes</taxon>
        <taxon>Pseudonocardiales</taxon>
        <taxon>Pseudonocardiaceae</taxon>
        <taxon>Saccharothrix</taxon>
    </lineage>
</organism>
<gene>
    <name evidence="1" type="ORF">FHX81_4140</name>
</gene>
<protein>
    <submittedName>
        <fullName evidence="1">Uncharacterized protein</fullName>
    </submittedName>
</protein>
<accession>A0A543JFZ2</accession>
<dbReference type="OrthoDB" id="4324681at2"/>